<dbReference type="PIRSF" id="PIRSF036392">
    <property type="entry name" value="RR_ARR_type-B"/>
    <property type="match status" value="1"/>
</dbReference>
<dbReference type="Gene3D" id="1.10.10.60">
    <property type="entry name" value="Homeodomain-like"/>
    <property type="match status" value="1"/>
</dbReference>
<dbReference type="InterPro" id="IPR017053">
    <property type="entry name" value="Response_reg_B-typ_pln"/>
</dbReference>
<dbReference type="PROSITE" id="PS50110">
    <property type="entry name" value="RESPONSE_REGULATORY"/>
    <property type="match status" value="1"/>
</dbReference>
<dbReference type="SUPFAM" id="SSF52172">
    <property type="entry name" value="CheY-like"/>
    <property type="match status" value="1"/>
</dbReference>
<dbReference type="InterPro" id="IPR011006">
    <property type="entry name" value="CheY-like_superfamily"/>
</dbReference>
<keyword evidence="4" id="KW-0804">Transcription</keyword>
<dbReference type="GO" id="GO:0003700">
    <property type="term" value="F:DNA-binding transcription factor activity"/>
    <property type="evidence" value="ECO:0007669"/>
    <property type="project" value="UniProtKB-UniRule"/>
</dbReference>
<organism evidence="5">
    <name type="scientific">Zea mays</name>
    <name type="common">Maize</name>
    <dbReference type="NCBI Taxonomy" id="4577"/>
    <lineage>
        <taxon>Eukaryota</taxon>
        <taxon>Viridiplantae</taxon>
        <taxon>Streptophyta</taxon>
        <taxon>Embryophyta</taxon>
        <taxon>Tracheophyta</taxon>
        <taxon>Spermatophyta</taxon>
        <taxon>Magnoliopsida</taxon>
        <taxon>Liliopsida</taxon>
        <taxon>Poales</taxon>
        <taxon>Poaceae</taxon>
        <taxon>PACMAD clade</taxon>
        <taxon>Panicoideae</taxon>
        <taxon>Andropogonodae</taxon>
        <taxon>Andropogoneae</taxon>
        <taxon>Tripsacinae</taxon>
        <taxon>Zea</taxon>
    </lineage>
</organism>
<dbReference type="SMART" id="SM00448">
    <property type="entry name" value="REC"/>
    <property type="match status" value="1"/>
</dbReference>
<keyword evidence="2 4" id="KW-0902">Two-component regulatory system</keyword>
<protein>
    <recommendedName>
        <fullName evidence="4">Two-component response regulator</fullName>
    </recommendedName>
</protein>
<dbReference type="EMBL" id="CM000781">
    <property type="protein sequence ID" value="AQK75773.1"/>
    <property type="molecule type" value="Genomic_DNA"/>
</dbReference>
<sequence length="616" mass="66309">MRPEERDAAVGRVRDQFPVGMRVLAVDDDPVCLKVLENLLRRCQYHVTTTNQAVVALSMLRQNRDLFDLVISDVHMPDMDGFKLLELVGLEMDLPVIMLSVNGETKTVMKGITHGACDYLLKPVRLEELRNIWQHVVRRKFSNCDRANNDGYEECNRPSNADFDLAHSQITAGPPDQKAVPKRILELMNVERLTRENKYRLYLKRLSAVASQQASIVAALGGNDPFMRMSAFEGLHGYQSFVSSAALPSFSPQGLLNRNNPASFAIQGVSASRPIQIATGNTTMSHSIGDPNDKYHLSLPGTSCLQGNLAQGLPTPVGQVQLPQKWIHEETDDLSTILSASGRANSGVPGTLQSVTNSHLLQQGFVERRQDKVVIQPSSSASSDRPEGTVGVSSSLMDSCATQQRVVPLSAFSSSASPMNGSFCSNGVAELGATSSGGTSIFPSNDLRIERDSKVGASSFGSVILLSPDTVPNQKYLNFGGGSDLRSNMEGGNAGNLLNPKLLWSCLPASQPPNLIGSHHPMSQRLNLGGSMVRQTTASASAAAPQTRIDMFISGDAPKSASDLSFPKVHSELSSSSCSFDGLLNSIIKVEKDDASFSDDLGCDLYSLGASSVNLR</sequence>
<evidence type="ECO:0000256" key="2">
    <source>
        <dbReference type="ARBA" id="ARBA00023012"/>
    </source>
</evidence>
<dbReference type="PANTHER" id="PTHR43874:SF205">
    <property type="entry name" value="TWO-COMPONENT RESPONSE REGULATOR ORR23"/>
    <property type="match status" value="1"/>
</dbReference>
<dbReference type="ExpressionAtlas" id="A0A1D6HN97">
    <property type="expression patterns" value="baseline and differential"/>
</dbReference>
<dbReference type="GO" id="GO:0000160">
    <property type="term" value="P:phosphorelay signal transduction system"/>
    <property type="evidence" value="ECO:0007669"/>
    <property type="project" value="UniProtKB-KW"/>
</dbReference>
<accession>A0A1D6HN97</accession>
<keyword evidence="4" id="KW-0539">Nucleus</keyword>
<dbReference type="InterPro" id="IPR001789">
    <property type="entry name" value="Sig_transdc_resp-reg_receiver"/>
</dbReference>
<dbReference type="AlphaFoldDB" id="A0A1D6HN97"/>
<dbReference type="InParanoid" id="A0A1D6HN97"/>
<evidence type="ECO:0000313" key="5">
    <source>
        <dbReference type="EMBL" id="AQK75773.1"/>
    </source>
</evidence>
<name>A0A1D6HN97_MAIZE</name>
<dbReference type="PANTHER" id="PTHR43874">
    <property type="entry name" value="TWO-COMPONENT RESPONSE REGULATOR"/>
    <property type="match status" value="1"/>
</dbReference>
<keyword evidence="4" id="KW-0010">Activator</keyword>
<dbReference type="Pfam" id="PF00072">
    <property type="entry name" value="Response_reg"/>
    <property type="match status" value="1"/>
</dbReference>
<gene>
    <name evidence="5" type="ORF">ZEAMMB73_Zm00001d018380</name>
</gene>
<evidence type="ECO:0000256" key="3">
    <source>
        <dbReference type="ARBA" id="ARBA00023125"/>
    </source>
</evidence>
<comment type="subcellular location">
    <subcellularLocation>
        <location evidence="1 4">Nucleus</location>
    </subcellularLocation>
</comment>
<dbReference type="InterPro" id="IPR045279">
    <property type="entry name" value="ARR-like"/>
</dbReference>
<keyword evidence="4" id="KW-0805">Transcription regulation</keyword>
<evidence type="ECO:0000256" key="1">
    <source>
        <dbReference type="ARBA" id="ARBA00004123"/>
    </source>
</evidence>
<dbReference type="PaxDb" id="4577-GRMZM2G479110_P01"/>
<evidence type="ECO:0000256" key="4">
    <source>
        <dbReference type="PIRNR" id="PIRNR036392"/>
    </source>
</evidence>
<comment type="function">
    <text evidence="4">Transcriptional activator that binds specific DNA sequence.</text>
</comment>
<dbReference type="CDD" id="cd17584">
    <property type="entry name" value="REC_typeB_ARR-like"/>
    <property type="match status" value="1"/>
</dbReference>
<keyword evidence="3 4" id="KW-0238">DNA-binding</keyword>
<reference evidence="5" key="1">
    <citation type="submission" date="2015-12" db="EMBL/GenBank/DDBJ databases">
        <title>Update maize B73 reference genome by single molecule sequencing technologies.</title>
        <authorList>
            <consortium name="Maize Genome Sequencing Project"/>
            <person name="Ware D."/>
        </authorList>
    </citation>
    <scope>NUCLEOTIDE SEQUENCE</scope>
    <source>
        <tissue evidence="5">Seedling</tissue>
    </source>
</reference>
<dbReference type="GO" id="GO:0005634">
    <property type="term" value="C:nucleus"/>
    <property type="evidence" value="ECO:0007669"/>
    <property type="project" value="UniProtKB-SubCell"/>
</dbReference>
<dbReference type="STRING" id="4577.A0A1D6HN97"/>
<dbReference type="GO" id="GO:0009736">
    <property type="term" value="P:cytokinin-activated signaling pathway"/>
    <property type="evidence" value="ECO:0007669"/>
    <property type="project" value="InterPro"/>
</dbReference>
<dbReference type="Gene3D" id="3.40.50.2300">
    <property type="match status" value="1"/>
</dbReference>
<dbReference type="OMA" id="AECTQAK"/>
<dbReference type="FunCoup" id="A0A1D6HN97">
    <property type="interactions" value="1187"/>
</dbReference>
<dbReference type="SMR" id="A0A1D6HN97"/>
<dbReference type="FunFam" id="3.40.50.2300:FF:000132">
    <property type="entry name" value="Two-component response regulator"/>
    <property type="match status" value="1"/>
</dbReference>
<dbReference type="IntAct" id="A0A1D6HN97">
    <property type="interactions" value="5"/>
</dbReference>
<dbReference type="GO" id="GO:0003677">
    <property type="term" value="F:DNA binding"/>
    <property type="evidence" value="ECO:0007669"/>
    <property type="project" value="UniProtKB-KW"/>
</dbReference>
<proteinExistence type="predicted"/>